<dbReference type="EMBL" id="MPTC01000003">
    <property type="protein sequence ID" value="OMD43081.1"/>
    <property type="molecule type" value="Genomic_DNA"/>
</dbReference>
<dbReference type="RefSeq" id="WP_042126692.1">
    <property type="nucleotide sequence ID" value="NZ_MPTC01000003.1"/>
</dbReference>
<dbReference type="InterPro" id="IPR013830">
    <property type="entry name" value="SGNH_hydro"/>
</dbReference>
<dbReference type="AlphaFoldDB" id="A0A1R0Y6U4"/>
<dbReference type="Gene3D" id="3.40.50.1110">
    <property type="entry name" value="SGNH hydrolase"/>
    <property type="match status" value="1"/>
</dbReference>
<dbReference type="Proteomes" id="UP000187439">
    <property type="component" value="Unassembled WGS sequence"/>
</dbReference>
<protein>
    <submittedName>
        <fullName evidence="2">GDSL family lipase</fullName>
    </submittedName>
</protein>
<name>A0A1R0Y6U4_9BACL</name>
<dbReference type="InterPro" id="IPR051532">
    <property type="entry name" value="Ester_Hydrolysis_Enzymes"/>
</dbReference>
<organism evidence="2 3">
    <name type="scientific">Paenibacillus odorifer</name>
    <dbReference type="NCBI Taxonomy" id="189426"/>
    <lineage>
        <taxon>Bacteria</taxon>
        <taxon>Bacillati</taxon>
        <taxon>Bacillota</taxon>
        <taxon>Bacilli</taxon>
        <taxon>Bacillales</taxon>
        <taxon>Paenibacillaceae</taxon>
        <taxon>Paenibacillus</taxon>
    </lineage>
</organism>
<feature type="domain" description="SGNH hydrolase-type esterase" evidence="1">
    <location>
        <begin position="13"/>
        <end position="196"/>
    </location>
</feature>
<comment type="caution">
    <text evidence="2">The sequence shown here is derived from an EMBL/GenBank/DDBJ whole genome shotgun (WGS) entry which is preliminary data.</text>
</comment>
<accession>A0A1R0Y6U4</accession>
<evidence type="ECO:0000313" key="3">
    <source>
        <dbReference type="Proteomes" id="UP000187439"/>
    </source>
</evidence>
<dbReference type="CDD" id="cd01834">
    <property type="entry name" value="SGNH_hydrolase_like_2"/>
    <property type="match status" value="1"/>
</dbReference>
<dbReference type="SUPFAM" id="SSF52266">
    <property type="entry name" value="SGNH hydrolase"/>
    <property type="match status" value="1"/>
</dbReference>
<sequence>MLFRQNDVILFQGDSITDWGRNYEDASSLGVGYALMIAARLGHLYPEKNLTFYNRGISGNRAVDLQERWDKDCLNLKPTWVSIYIGINDTWRRFDSGQETTPEQFEAAYRDLIERTQHSLAAKLVLIEPFVLPVPEDRKAWRQDLDPKIHIVRELAREYGALLVPLDGLFAAASVKAEPAYWAPDGVHPSPAGHALIADAWLKTVGATDKA</sequence>
<dbReference type="OrthoDB" id="9794725at2"/>
<dbReference type="InterPro" id="IPR036514">
    <property type="entry name" value="SGNH_hydro_sf"/>
</dbReference>
<evidence type="ECO:0000259" key="1">
    <source>
        <dbReference type="Pfam" id="PF13472"/>
    </source>
</evidence>
<dbReference type="Pfam" id="PF13472">
    <property type="entry name" value="Lipase_GDSL_2"/>
    <property type="match status" value="1"/>
</dbReference>
<dbReference type="GO" id="GO:0004622">
    <property type="term" value="F:phosphatidylcholine lysophospholipase activity"/>
    <property type="evidence" value="ECO:0007669"/>
    <property type="project" value="TreeGrafter"/>
</dbReference>
<gene>
    <name evidence="2" type="ORF">BSK52_06195</name>
</gene>
<dbReference type="PANTHER" id="PTHR30383:SF5">
    <property type="entry name" value="SGNH HYDROLASE-TYPE ESTERASE DOMAIN-CONTAINING PROTEIN"/>
    <property type="match status" value="1"/>
</dbReference>
<reference evidence="2 3" key="1">
    <citation type="submission" date="2016-10" db="EMBL/GenBank/DDBJ databases">
        <title>Paenibacillus species isolates.</title>
        <authorList>
            <person name="Beno S.M."/>
        </authorList>
    </citation>
    <scope>NUCLEOTIDE SEQUENCE [LARGE SCALE GENOMIC DNA]</scope>
    <source>
        <strain evidence="2 3">FSL H7-0710</strain>
    </source>
</reference>
<dbReference type="PANTHER" id="PTHR30383">
    <property type="entry name" value="THIOESTERASE 1/PROTEASE 1/LYSOPHOSPHOLIPASE L1"/>
    <property type="match status" value="1"/>
</dbReference>
<proteinExistence type="predicted"/>
<evidence type="ECO:0000313" key="2">
    <source>
        <dbReference type="EMBL" id="OMD43081.1"/>
    </source>
</evidence>